<evidence type="ECO:0000256" key="10">
    <source>
        <dbReference type="RuleBase" id="RU364125"/>
    </source>
</evidence>
<comment type="subcellular location">
    <subcellularLocation>
        <location evidence="10">Cell inner membrane</location>
    </subcellularLocation>
    <subcellularLocation>
        <location evidence="2">Cell membrane</location>
        <topology evidence="2">Single-pass membrane protein</topology>
    </subcellularLocation>
</comment>
<keyword evidence="5 10" id="KW-0145">Chemotaxis</keyword>
<dbReference type="GO" id="GO:0071978">
    <property type="term" value="P:bacterial-type flagellum-dependent swarming motility"/>
    <property type="evidence" value="ECO:0007669"/>
    <property type="project" value="TreeGrafter"/>
</dbReference>
<dbReference type="Pfam" id="PF03748">
    <property type="entry name" value="FliL"/>
    <property type="match status" value="1"/>
</dbReference>
<dbReference type="InterPro" id="IPR005503">
    <property type="entry name" value="FliL"/>
</dbReference>
<keyword evidence="10" id="KW-0997">Cell inner membrane</keyword>
<evidence type="ECO:0000256" key="6">
    <source>
        <dbReference type="ARBA" id="ARBA00022692"/>
    </source>
</evidence>
<dbReference type="AlphaFoldDB" id="A0A1H6YRJ9"/>
<dbReference type="GO" id="GO:0009425">
    <property type="term" value="C:bacterial-type flagellum basal body"/>
    <property type="evidence" value="ECO:0007669"/>
    <property type="project" value="InterPro"/>
</dbReference>
<evidence type="ECO:0000256" key="2">
    <source>
        <dbReference type="ARBA" id="ARBA00004162"/>
    </source>
</evidence>
<dbReference type="GO" id="GO:0006935">
    <property type="term" value="P:chemotaxis"/>
    <property type="evidence" value="ECO:0007669"/>
    <property type="project" value="UniProtKB-KW"/>
</dbReference>
<evidence type="ECO:0000256" key="4">
    <source>
        <dbReference type="ARBA" id="ARBA00022475"/>
    </source>
</evidence>
<evidence type="ECO:0000313" key="12">
    <source>
        <dbReference type="Proteomes" id="UP000242930"/>
    </source>
</evidence>
<keyword evidence="9 10" id="KW-0472">Membrane</keyword>
<keyword evidence="8 10" id="KW-1133">Transmembrane helix</keyword>
<evidence type="ECO:0000313" key="11">
    <source>
        <dbReference type="EMBL" id="SEJ39950.1"/>
    </source>
</evidence>
<accession>A0A1H6YRJ9</accession>
<dbReference type="OrthoDB" id="5616092at2"/>
<dbReference type="STRING" id="915471.SAMN05216201_10843"/>
<evidence type="ECO:0000256" key="9">
    <source>
        <dbReference type="ARBA" id="ARBA00023136"/>
    </source>
</evidence>
<keyword evidence="11" id="KW-0969">Cilium</keyword>
<dbReference type="PANTHER" id="PTHR35091:SF2">
    <property type="entry name" value="FLAGELLAR PROTEIN FLIL"/>
    <property type="match status" value="1"/>
</dbReference>
<evidence type="ECO:0000256" key="7">
    <source>
        <dbReference type="ARBA" id="ARBA00022779"/>
    </source>
</evidence>
<gene>
    <name evidence="11" type="ORF">SAMN05216201_10843</name>
</gene>
<evidence type="ECO:0000256" key="8">
    <source>
        <dbReference type="ARBA" id="ARBA00022989"/>
    </source>
</evidence>
<evidence type="ECO:0000256" key="5">
    <source>
        <dbReference type="ARBA" id="ARBA00022500"/>
    </source>
</evidence>
<feature type="transmembrane region" description="Helical" evidence="10">
    <location>
        <begin position="12"/>
        <end position="35"/>
    </location>
</feature>
<name>A0A1H6YRJ9_9PSED</name>
<keyword evidence="11" id="KW-0966">Cell projection</keyword>
<reference evidence="12" key="1">
    <citation type="submission" date="2016-10" db="EMBL/GenBank/DDBJ databases">
        <authorList>
            <person name="Varghese N."/>
            <person name="Submissions S."/>
        </authorList>
    </citation>
    <scope>NUCLEOTIDE SEQUENCE [LARGE SCALE GENOMIC DNA]</scope>
    <source>
        <strain evidence="12">LMG 25967</strain>
    </source>
</reference>
<comment type="function">
    <text evidence="1 10">Controls the rotational direction of flagella during chemotaxis.</text>
</comment>
<keyword evidence="4" id="KW-1003">Cell membrane</keyword>
<protein>
    <recommendedName>
        <fullName evidence="10">Flagellar protein FliL</fullName>
    </recommendedName>
</protein>
<dbReference type="EMBL" id="FNZE01000008">
    <property type="protein sequence ID" value="SEJ39950.1"/>
    <property type="molecule type" value="Genomic_DNA"/>
</dbReference>
<dbReference type="NCBIfam" id="NF005435">
    <property type="entry name" value="PRK07021.1"/>
    <property type="match status" value="1"/>
</dbReference>
<sequence length="165" mass="17252">MANPESTGKRTPWLVIVLLILLCSAGSAVGAYFLLGSGKLDNLLGSSAEAETAAAPVKSPTPLFVPISPFTVNLQGGPGEQRLLYIGLSLKVGNAATEALLKEHMPEVRSRLLMLMASQKAEELVTPAGKDALTAQILGLFNAPLTTPQAPLAIDGVLFSDFIVQ</sequence>
<comment type="similarity">
    <text evidence="3 10">Belongs to the FliL family.</text>
</comment>
<keyword evidence="7 10" id="KW-0283">Flagellar rotation</keyword>
<dbReference type="Proteomes" id="UP000242930">
    <property type="component" value="Unassembled WGS sequence"/>
</dbReference>
<keyword evidence="6 10" id="KW-0812">Transmembrane</keyword>
<proteinExistence type="inferred from homology"/>
<keyword evidence="11" id="KW-0282">Flagellum</keyword>
<evidence type="ECO:0000256" key="1">
    <source>
        <dbReference type="ARBA" id="ARBA00002254"/>
    </source>
</evidence>
<keyword evidence="12" id="KW-1185">Reference proteome</keyword>
<evidence type="ECO:0000256" key="3">
    <source>
        <dbReference type="ARBA" id="ARBA00008281"/>
    </source>
</evidence>
<dbReference type="RefSeq" id="WP_090310918.1">
    <property type="nucleotide sequence ID" value="NZ_FNZE01000008.1"/>
</dbReference>
<dbReference type="GO" id="GO:0005886">
    <property type="term" value="C:plasma membrane"/>
    <property type="evidence" value="ECO:0007669"/>
    <property type="project" value="UniProtKB-SubCell"/>
</dbReference>
<organism evidence="11 12">
    <name type="scientific">Pseudomonas linyingensis</name>
    <dbReference type="NCBI Taxonomy" id="915471"/>
    <lineage>
        <taxon>Bacteria</taxon>
        <taxon>Pseudomonadati</taxon>
        <taxon>Pseudomonadota</taxon>
        <taxon>Gammaproteobacteria</taxon>
        <taxon>Pseudomonadales</taxon>
        <taxon>Pseudomonadaceae</taxon>
        <taxon>Pseudomonas</taxon>
    </lineage>
</organism>
<dbReference type="PANTHER" id="PTHR35091">
    <property type="entry name" value="FLAGELLAR PROTEIN FLIL"/>
    <property type="match status" value="1"/>
</dbReference>